<keyword evidence="11 14" id="KW-0503">Monooxygenase</keyword>
<evidence type="ECO:0000256" key="3">
    <source>
        <dbReference type="ARBA" id="ARBA00004406"/>
    </source>
</evidence>
<dbReference type="Gene3D" id="1.10.630.10">
    <property type="entry name" value="Cytochrome P450"/>
    <property type="match status" value="1"/>
</dbReference>
<proteinExistence type="inferred from homology"/>
<comment type="similarity">
    <text evidence="4 14">Belongs to the cytochrome P450 family.</text>
</comment>
<evidence type="ECO:0000256" key="9">
    <source>
        <dbReference type="ARBA" id="ARBA00023002"/>
    </source>
</evidence>
<evidence type="ECO:0000256" key="11">
    <source>
        <dbReference type="ARBA" id="ARBA00023033"/>
    </source>
</evidence>
<dbReference type="InterPro" id="IPR017972">
    <property type="entry name" value="Cyt_P450_CS"/>
</dbReference>
<keyword evidence="5 13" id="KW-0349">Heme</keyword>
<dbReference type="PANTHER" id="PTHR24292:SF54">
    <property type="entry name" value="CYP9F3-RELATED"/>
    <property type="match status" value="1"/>
</dbReference>
<evidence type="ECO:0000256" key="4">
    <source>
        <dbReference type="ARBA" id="ARBA00010617"/>
    </source>
</evidence>
<evidence type="ECO:0000256" key="5">
    <source>
        <dbReference type="ARBA" id="ARBA00022617"/>
    </source>
</evidence>
<evidence type="ECO:0000256" key="10">
    <source>
        <dbReference type="ARBA" id="ARBA00023004"/>
    </source>
</evidence>
<evidence type="ECO:0000256" key="8">
    <source>
        <dbReference type="ARBA" id="ARBA00022848"/>
    </source>
</evidence>
<keyword evidence="12 15" id="KW-0472">Membrane</keyword>
<evidence type="ECO:0000256" key="15">
    <source>
        <dbReference type="SAM" id="Phobius"/>
    </source>
</evidence>
<dbReference type="PROSITE" id="PS00086">
    <property type="entry name" value="CYTOCHROME_P450"/>
    <property type="match status" value="1"/>
</dbReference>
<dbReference type="SUPFAM" id="SSF48264">
    <property type="entry name" value="Cytochrome P450"/>
    <property type="match status" value="1"/>
</dbReference>
<reference evidence="16" key="1">
    <citation type="submission" date="2021-05" db="EMBL/GenBank/DDBJ databases">
        <authorList>
            <person name="Alioto T."/>
            <person name="Alioto T."/>
            <person name="Gomez Garrido J."/>
        </authorList>
    </citation>
    <scope>NUCLEOTIDE SEQUENCE</scope>
</reference>
<name>A0A8D9E5X0_9HEMI</name>
<evidence type="ECO:0000256" key="7">
    <source>
        <dbReference type="ARBA" id="ARBA00022824"/>
    </source>
</evidence>
<feature type="transmembrane region" description="Helical" evidence="15">
    <location>
        <begin position="6"/>
        <end position="32"/>
    </location>
</feature>
<protein>
    <submittedName>
        <fullName evidence="16">Cytochrome P450 6A1</fullName>
    </submittedName>
</protein>
<keyword evidence="10 13" id="KW-0408">Iron</keyword>
<dbReference type="GO" id="GO:0016705">
    <property type="term" value="F:oxidoreductase activity, acting on paired donors, with incorporation or reduction of molecular oxygen"/>
    <property type="evidence" value="ECO:0007669"/>
    <property type="project" value="InterPro"/>
</dbReference>
<dbReference type="InterPro" id="IPR001128">
    <property type="entry name" value="Cyt_P450"/>
</dbReference>
<evidence type="ECO:0000256" key="12">
    <source>
        <dbReference type="ARBA" id="ARBA00023136"/>
    </source>
</evidence>
<dbReference type="CDD" id="cd11056">
    <property type="entry name" value="CYP6-like"/>
    <property type="match status" value="1"/>
</dbReference>
<evidence type="ECO:0000256" key="14">
    <source>
        <dbReference type="RuleBase" id="RU000461"/>
    </source>
</evidence>
<keyword evidence="7" id="KW-0256">Endoplasmic reticulum</keyword>
<dbReference type="GO" id="GO:0005789">
    <property type="term" value="C:endoplasmic reticulum membrane"/>
    <property type="evidence" value="ECO:0007669"/>
    <property type="project" value="UniProtKB-SubCell"/>
</dbReference>
<keyword evidence="8" id="KW-0492">Microsome</keyword>
<keyword evidence="15" id="KW-0812">Transmembrane</keyword>
<dbReference type="PRINTS" id="PR00463">
    <property type="entry name" value="EP450I"/>
</dbReference>
<dbReference type="InterPro" id="IPR036396">
    <property type="entry name" value="Cyt_P450_sf"/>
</dbReference>
<evidence type="ECO:0000256" key="13">
    <source>
        <dbReference type="PIRSR" id="PIRSR602401-1"/>
    </source>
</evidence>
<sequence>MHYVLFYFFSSVFNCLSLIFIVLLFLLIRVYFWTVDSYKFFKNLGLPYEEPKFLIGNLRNYPLISKNKHQFYFVEEIYKKHADKTYVGFFKFRKPMLMIRDPIICQQVFTTYFEHFCNRPGPPVDPKKDPLSNHLINMQGKQWKSVRTKLSPAFTPSKLKDMFQDMHECCLELINLIDSKISIDNEIEVIHLMAQFSLRASGKCILGLDSDVLNNPVSQFNTICKTLFTPTTTAKAKQIFQFLFPQYYSKYLEIKNISYETFTFLHSIMREAFESRGITTNKKRNDFLKLVADIHSTELSFDTNDPTSEANKDYITESIIMSNTFLFLTTGYESTATTTASVLYELALNEDVQEKVRQEVRDHIGQWSYSSIASLKYLDQVICESQRLHPVNTSLSRQCTSDQFKLPGTDVYIPRGTHVCIPTFAMYKDPKFFSNPDRFNPENFSKENTKQLKILCPFGEGPRQCIAKSYSLIEVKLAIAHLILKFKFKRCSKTDVPLQYIPEKLFITPANGIWIGFEKILS</sequence>
<keyword evidence="9 14" id="KW-0560">Oxidoreductase</keyword>
<dbReference type="InterPro" id="IPR002401">
    <property type="entry name" value="Cyt_P450_E_grp-I"/>
</dbReference>
<dbReference type="FunFam" id="1.10.630.10:FF:000182">
    <property type="entry name" value="Cytochrome P450 3A4"/>
    <property type="match status" value="1"/>
</dbReference>
<dbReference type="InterPro" id="IPR050476">
    <property type="entry name" value="Insect_CytP450_Detox"/>
</dbReference>
<evidence type="ECO:0000256" key="1">
    <source>
        <dbReference type="ARBA" id="ARBA00001971"/>
    </source>
</evidence>
<keyword evidence="6 13" id="KW-0479">Metal-binding</keyword>
<evidence type="ECO:0000313" key="16">
    <source>
        <dbReference type="EMBL" id="CAG6741731.1"/>
    </source>
</evidence>
<comment type="cofactor">
    <cofactor evidence="1 13">
        <name>heme</name>
        <dbReference type="ChEBI" id="CHEBI:30413"/>
    </cofactor>
</comment>
<dbReference type="PANTHER" id="PTHR24292">
    <property type="entry name" value="CYTOCHROME P450"/>
    <property type="match status" value="1"/>
</dbReference>
<dbReference type="GO" id="GO:0004497">
    <property type="term" value="F:monooxygenase activity"/>
    <property type="evidence" value="ECO:0007669"/>
    <property type="project" value="UniProtKB-KW"/>
</dbReference>
<keyword evidence="15" id="KW-1133">Transmembrane helix</keyword>
<organism evidence="16">
    <name type="scientific">Cacopsylla melanoneura</name>
    <dbReference type="NCBI Taxonomy" id="428564"/>
    <lineage>
        <taxon>Eukaryota</taxon>
        <taxon>Metazoa</taxon>
        <taxon>Ecdysozoa</taxon>
        <taxon>Arthropoda</taxon>
        <taxon>Hexapoda</taxon>
        <taxon>Insecta</taxon>
        <taxon>Pterygota</taxon>
        <taxon>Neoptera</taxon>
        <taxon>Paraneoptera</taxon>
        <taxon>Hemiptera</taxon>
        <taxon>Sternorrhyncha</taxon>
        <taxon>Psylloidea</taxon>
        <taxon>Psyllidae</taxon>
        <taxon>Psyllinae</taxon>
        <taxon>Cacopsylla</taxon>
    </lineage>
</organism>
<dbReference type="Pfam" id="PF00067">
    <property type="entry name" value="p450"/>
    <property type="match status" value="1"/>
</dbReference>
<comment type="subcellular location">
    <subcellularLocation>
        <location evidence="3">Endoplasmic reticulum membrane</location>
        <topology evidence="3">Peripheral membrane protein</topology>
    </subcellularLocation>
    <subcellularLocation>
        <location evidence="2">Microsome membrane</location>
        <topology evidence="2">Peripheral membrane protein</topology>
    </subcellularLocation>
</comment>
<dbReference type="GO" id="GO:0005506">
    <property type="term" value="F:iron ion binding"/>
    <property type="evidence" value="ECO:0007669"/>
    <property type="project" value="InterPro"/>
</dbReference>
<dbReference type="PRINTS" id="PR00385">
    <property type="entry name" value="P450"/>
</dbReference>
<evidence type="ECO:0000256" key="2">
    <source>
        <dbReference type="ARBA" id="ARBA00004174"/>
    </source>
</evidence>
<evidence type="ECO:0000256" key="6">
    <source>
        <dbReference type="ARBA" id="ARBA00022723"/>
    </source>
</evidence>
<accession>A0A8D9E5X0</accession>
<feature type="binding site" description="axial binding residue" evidence="13">
    <location>
        <position position="465"/>
    </location>
    <ligand>
        <name>heme</name>
        <dbReference type="ChEBI" id="CHEBI:30413"/>
    </ligand>
    <ligandPart>
        <name>Fe</name>
        <dbReference type="ChEBI" id="CHEBI:18248"/>
    </ligandPart>
</feature>
<dbReference type="AlphaFoldDB" id="A0A8D9E5X0"/>
<dbReference type="GO" id="GO:0020037">
    <property type="term" value="F:heme binding"/>
    <property type="evidence" value="ECO:0007669"/>
    <property type="project" value="InterPro"/>
</dbReference>
<dbReference type="EMBL" id="HBUF01429142">
    <property type="protein sequence ID" value="CAG6741731.1"/>
    <property type="molecule type" value="Transcribed_RNA"/>
</dbReference>